<evidence type="ECO:0000313" key="7">
    <source>
        <dbReference type="Proteomes" id="UP001642487"/>
    </source>
</evidence>
<evidence type="ECO:0000256" key="2">
    <source>
        <dbReference type="ARBA" id="ARBA00022821"/>
    </source>
</evidence>
<reference evidence="6 7" key="1">
    <citation type="submission" date="2024-03" db="EMBL/GenBank/DDBJ databases">
        <authorList>
            <person name="Gkanogiannis A."/>
            <person name="Becerra Lopez-Lavalle L."/>
        </authorList>
    </citation>
    <scope>NUCLEOTIDE SEQUENCE [LARGE SCALE GENOMIC DNA]</scope>
</reference>
<evidence type="ECO:0000256" key="1">
    <source>
        <dbReference type="ARBA" id="ARBA00022723"/>
    </source>
</evidence>
<dbReference type="EMBL" id="OZ021739">
    <property type="protein sequence ID" value="CAK9322600.1"/>
    <property type="molecule type" value="Genomic_DNA"/>
</dbReference>
<keyword evidence="3" id="KW-0223">Dioxygenase</keyword>
<evidence type="ECO:0000256" key="3">
    <source>
        <dbReference type="ARBA" id="ARBA00022964"/>
    </source>
</evidence>
<accession>A0ABP0YSL9</accession>
<dbReference type="PANTHER" id="PTHR11903:SF11">
    <property type="entry name" value="ALPHA-DIOXYGENASE 1"/>
    <property type="match status" value="1"/>
</dbReference>
<evidence type="ECO:0000256" key="5">
    <source>
        <dbReference type="ARBA" id="ARBA00023004"/>
    </source>
</evidence>
<organism evidence="6 7">
    <name type="scientific">Citrullus colocynthis</name>
    <name type="common">colocynth</name>
    <dbReference type="NCBI Taxonomy" id="252529"/>
    <lineage>
        <taxon>Eukaryota</taxon>
        <taxon>Viridiplantae</taxon>
        <taxon>Streptophyta</taxon>
        <taxon>Embryophyta</taxon>
        <taxon>Tracheophyta</taxon>
        <taxon>Spermatophyta</taxon>
        <taxon>Magnoliopsida</taxon>
        <taxon>eudicotyledons</taxon>
        <taxon>Gunneridae</taxon>
        <taxon>Pentapetalae</taxon>
        <taxon>rosids</taxon>
        <taxon>fabids</taxon>
        <taxon>Cucurbitales</taxon>
        <taxon>Cucurbitaceae</taxon>
        <taxon>Benincaseae</taxon>
        <taxon>Citrullus</taxon>
    </lineage>
</organism>
<dbReference type="InterPro" id="IPR019791">
    <property type="entry name" value="Haem_peroxidase_animal"/>
</dbReference>
<keyword evidence="5" id="KW-0408">Iron</keyword>
<proteinExistence type="predicted"/>
<evidence type="ECO:0000313" key="6">
    <source>
        <dbReference type="EMBL" id="CAK9322600.1"/>
    </source>
</evidence>
<protein>
    <submittedName>
        <fullName evidence="6">Uncharacterized protein</fullName>
    </submittedName>
</protein>
<dbReference type="SUPFAM" id="SSF48113">
    <property type="entry name" value="Heme-dependent peroxidases"/>
    <property type="match status" value="1"/>
</dbReference>
<dbReference type="PANTHER" id="PTHR11903">
    <property type="entry name" value="PROSTAGLANDIN G/H SYNTHASE"/>
    <property type="match status" value="1"/>
</dbReference>
<keyword evidence="7" id="KW-1185">Reference proteome</keyword>
<dbReference type="InterPro" id="IPR037120">
    <property type="entry name" value="Haem_peroxidase_sf_animal"/>
</dbReference>
<dbReference type="PROSITE" id="PS50292">
    <property type="entry name" value="PEROXIDASE_3"/>
    <property type="match status" value="1"/>
</dbReference>
<gene>
    <name evidence="6" type="ORF">CITCOLO1_LOCUS14755</name>
</gene>
<dbReference type="Proteomes" id="UP001642487">
    <property type="component" value="Chromosome 5"/>
</dbReference>
<dbReference type="InterPro" id="IPR010255">
    <property type="entry name" value="Haem_peroxidase_sf"/>
</dbReference>
<name>A0ABP0YSL9_9ROSI</name>
<keyword evidence="2" id="KW-0611">Plant defense</keyword>
<dbReference type="Pfam" id="PF03098">
    <property type="entry name" value="An_peroxidase"/>
    <property type="match status" value="1"/>
</dbReference>
<dbReference type="InterPro" id="IPR050783">
    <property type="entry name" value="Oxylipin_biosynth_metab"/>
</dbReference>
<dbReference type="Gene3D" id="1.10.640.10">
    <property type="entry name" value="Haem peroxidase domain superfamily, animal type"/>
    <property type="match status" value="1"/>
</dbReference>
<sequence>MCVFRRVIQKFIHKDFHEVVQRMTVIDTFLFLIIHSGDKLGMWHKVPVILGLFYLAIRRHLHQQYNLFNVGKTRVGGVWFKPEDFPYRTADGKYDDPFNDGAGARDTFFGRNIHPVDQSKKLLKPDPMVVTTKLLARRKLIDTGKQFNVISASWIQFMIHDWMDHLEDTKQVELVAPCEVASECPMKSFKFFQTKQVRTGLLDNKIGSINIRAPWWDGSVLYGSNQEMLGKVRTYKDRKLKIDNDGLLPHDKDGIAIFGDVRNSWASVSTLQALFIKEHNAICDALKVWINGKEIQRHIRTCWRTYFGRLSGLEKTK</sequence>
<keyword evidence="4" id="KW-0560">Oxidoreductase</keyword>
<keyword evidence="1" id="KW-0479">Metal-binding</keyword>
<evidence type="ECO:0000256" key="4">
    <source>
        <dbReference type="ARBA" id="ARBA00023002"/>
    </source>
</evidence>